<evidence type="ECO:0000313" key="6">
    <source>
        <dbReference type="EMBL" id="MBE7941161.1"/>
    </source>
</evidence>
<keyword evidence="4" id="KW-0175">Coiled coil</keyword>
<gene>
    <name evidence="6" type="ORF">IM725_11330</name>
</gene>
<accession>A0ABR9SFR7</accession>
<organism evidence="6 7">
    <name type="scientific">Ramlibacter aquaticus</name>
    <dbReference type="NCBI Taxonomy" id="2780094"/>
    <lineage>
        <taxon>Bacteria</taxon>
        <taxon>Pseudomonadati</taxon>
        <taxon>Pseudomonadota</taxon>
        <taxon>Betaproteobacteria</taxon>
        <taxon>Burkholderiales</taxon>
        <taxon>Comamonadaceae</taxon>
        <taxon>Ramlibacter</taxon>
    </lineage>
</organism>
<keyword evidence="3" id="KW-0808">Transferase</keyword>
<dbReference type="Proteomes" id="UP000715965">
    <property type="component" value="Unassembled WGS sequence"/>
</dbReference>
<comment type="caution">
    <text evidence="6">The sequence shown here is derived from an EMBL/GenBank/DDBJ whole genome shotgun (WGS) entry which is preliminary data.</text>
</comment>
<dbReference type="InterPro" id="IPR001173">
    <property type="entry name" value="Glyco_trans_2-like"/>
</dbReference>
<proteinExistence type="inferred from homology"/>
<evidence type="ECO:0000259" key="5">
    <source>
        <dbReference type="Pfam" id="PF13632"/>
    </source>
</evidence>
<feature type="domain" description="Glycosyltransferase 2-like" evidence="5">
    <location>
        <begin position="68"/>
        <end position="211"/>
    </location>
</feature>
<dbReference type="SUPFAM" id="SSF53448">
    <property type="entry name" value="Nucleotide-diphospho-sugar transferases"/>
    <property type="match status" value="1"/>
</dbReference>
<dbReference type="InterPro" id="IPR029044">
    <property type="entry name" value="Nucleotide-diphossugar_trans"/>
</dbReference>
<evidence type="ECO:0000256" key="2">
    <source>
        <dbReference type="ARBA" id="ARBA00022676"/>
    </source>
</evidence>
<keyword evidence="2" id="KW-0328">Glycosyltransferase</keyword>
<evidence type="ECO:0000313" key="7">
    <source>
        <dbReference type="Proteomes" id="UP000715965"/>
    </source>
</evidence>
<comment type="similarity">
    <text evidence="1">Belongs to the glycosyltransferase 2 family.</text>
</comment>
<reference evidence="6 7" key="1">
    <citation type="submission" date="2020-10" db="EMBL/GenBank/DDBJ databases">
        <title>Draft genome of Ramlibacter aquaticus LMG 30558.</title>
        <authorList>
            <person name="Props R."/>
        </authorList>
    </citation>
    <scope>NUCLEOTIDE SEQUENCE [LARGE SCALE GENOMIC DNA]</scope>
    <source>
        <strain evidence="6 7">LMG 30558</strain>
    </source>
</reference>
<dbReference type="EMBL" id="JADDOJ010000041">
    <property type="protein sequence ID" value="MBE7941161.1"/>
    <property type="molecule type" value="Genomic_DNA"/>
</dbReference>
<dbReference type="PANTHER" id="PTHR43179">
    <property type="entry name" value="RHAMNOSYLTRANSFERASE WBBL"/>
    <property type="match status" value="1"/>
</dbReference>
<keyword evidence="7" id="KW-1185">Reference proteome</keyword>
<evidence type="ECO:0000256" key="4">
    <source>
        <dbReference type="SAM" id="Coils"/>
    </source>
</evidence>
<protein>
    <submittedName>
        <fullName evidence="6">Glycosyltransferase family 2 protein</fullName>
    </submittedName>
</protein>
<dbReference type="Gene3D" id="3.90.550.10">
    <property type="entry name" value="Spore Coat Polysaccharide Biosynthesis Protein SpsA, Chain A"/>
    <property type="match status" value="1"/>
</dbReference>
<sequence length="285" mass="32359">MSAASKVACIIPYFRAPEKLEKCRAAIKSQTHLPCEAFVRDNSDDNILFTAAVNEGLRKYVCDPSVQYVIILNQDAYMEPDCVKQLVAFLEENPACGIACPLQYEAIKEPGRWGGLSDPLSFSRTTRHTYWGGSLQAWPLGSHRTDPIDSYEYPFETFWANGACMMLRMDMVREVGMFDRNMRFICSDSDFSFTARARGWKVFVVPQALVQHAAGASGSVANPEIELVKLRDVEYFTRKWLTGDLYRELALEGDRLAHEQVRETLAKFQAARQQLEEELADDEED</sequence>
<evidence type="ECO:0000256" key="3">
    <source>
        <dbReference type="ARBA" id="ARBA00022679"/>
    </source>
</evidence>
<name>A0ABR9SFR7_9BURK</name>
<dbReference type="Pfam" id="PF13632">
    <property type="entry name" value="Glyco_trans_2_3"/>
    <property type="match status" value="1"/>
</dbReference>
<dbReference type="PANTHER" id="PTHR43179:SF12">
    <property type="entry name" value="GALACTOFURANOSYLTRANSFERASE GLFT2"/>
    <property type="match status" value="1"/>
</dbReference>
<dbReference type="RefSeq" id="WP_193780704.1">
    <property type="nucleotide sequence ID" value="NZ_JADDOJ010000041.1"/>
</dbReference>
<evidence type="ECO:0000256" key="1">
    <source>
        <dbReference type="ARBA" id="ARBA00006739"/>
    </source>
</evidence>
<feature type="coiled-coil region" evidence="4">
    <location>
        <begin position="258"/>
        <end position="285"/>
    </location>
</feature>